<dbReference type="STRING" id="199890.A0A182PHV6"/>
<protein>
    <submittedName>
        <fullName evidence="2">Uncharacterized protein</fullName>
    </submittedName>
</protein>
<feature type="region of interest" description="Disordered" evidence="1">
    <location>
        <begin position="340"/>
        <end position="425"/>
    </location>
</feature>
<evidence type="ECO:0000313" key="3">
    <source>
        <dbReference type="Proteomes" id="UP000075885"/>
    </source>
</evidence>
<feature type="compositionally biased region" description="Basic residues" evidence="1">
    <location>
        <begin position="95"/>
        <end position="112"/>
    </location>
</feature>
<feature type="region of interest" description="Disordered" evidence="1">
    <location>
        <begin position="31"/>
        <end position="116"/>
    </location>
</feature>
<reference evidence="2" key="2">
    <citation type="submission" date="2020-05" db="UniProtKB">
        <authorList>
            <consortium name="EnsemblMetazoa"/>
        </authorList>
    </citation>
    <scope>IDENTIFICATION</scope>
    <source>
        <strain evidence="2">Epiroticus2</strain>
    </source>
</reference>
<dbReference type="AlphaFoldDB" id="A0A182PHV6"/>
<evidence type="ECO:0000256" key="1">
    <source>
        <dbReference type="SAM" id="MobiDB-lite"/>
    </source>
</evidence>
<accession>A0A182PHV6</accession>
<reference evidence="3" key="1">
    <citation type="submission" date="2013-03" db="EMBL/GenBank/DDBJ databases">
        <title>The Genome Sequence of Anopheles epiroticus epiroticus2.</title>
        <authorList>
            <consortium name="The Broad Institute Genomics Platform"/>
            <person name="Neafsey D.E."/>
            <person name="Howell P."/>
            <person name="Walker B."/>
            <person name="Young S.K."/>
            <person name="Zeng Q."/>
            <person name="Gargeya S."/>
            <person name="Fitzgerald M."/>
            <person name="Haas B."/>
            <person name="Abouelleil A."/>
            <person name="Allen A.W."/>
            <person name="Alvarado L."/>
            <person name="Arachchi H.M."/>
            <person name="Berlin A.M."/>
            <person name="Chapman S.B."/>
            <person name="Gainer-Dewar J."/>
            <person name="Goldberg J."/>
            <person name="Griggs A."/>
            <person name="Gujja S."/>
            <person name="Hansen M."/>
            <person name="Howarth C."/>
            <person name="Imamovic A."/>
            <person name="Ireland A."/>
            <person name="Larimer J."/>
            <person name="McCowan C."/>
            <person name="Murphy C."/>
            <person name="Pearson M."/>
            <person name="Poon T.W."/>
            <person name="Priest M."/>
            <person name="Roberts A."/>
            <person name="Saif S."/>
            <person name="Shea T."/>
            <person name="Sisk P."/>
            <person name="Sykes S."/>
            <person name="Wortman J."/>
            <person name="Nusbaum C."/>
            <person name="Birren B."/>
        </authorList>
    </citation>
    <scope>NUCLEOTIDE SEQUENCE [LARGE SCALE GENOMIC DNA]</scope>
    <source>
        <strain evidence="3">Epiroticus2</strain>
    </source>
</reference>
<dbReference type="EnsemblMetazoa" id="AEPI006517-RA">
    <property type="protein sequence ID" value="AEPI006517-PA"/>
    <property type="gene ID" value="AEPI006517"/>
</dbReference>
<keyword evidence="3" id="KW-1185">Reference proteome</keyword>
<dbReference type="Proteomes" id="UP000075885">
    <property type="component" value="Unassembled WGS sequence"/>
</dbReference>
<feature type="compositionally biased region" description="Low complexity" evidence="1">
    <location>
        <begin position="57"/>
        <end position="94"/>
    </location>
</feature>
<name>A0A182PHV6_9DIPT</name>
<proteinExistence type="predicted"/>
<sequence length="425" mass="44405">MTTTTTTTTTTTETGTLAEHFMLSVQSPGCAGMERLGVPARGSIGSPPLRSERAGFHHQQQSQQQQQQSQQNSQQQQKGLQQQSAQQQQQPSQQNHHRQHHHHNLQHHHAHQYHQQTAATAGYGNLILSSTTSSNFRSNHNQSYPFIPHQAHGHGGGSSSSGSSSINYKTNYSNSSYGGSSIGSTISSSNPVTTSFPQCTYHVALPDGEYGPDRDLRIRTPSQQAEIPRTYVKAPPNKTVRDVPLQYQSTGGITTLGTTMTGSTGGSSSLANSMVDVASYYGSVKTIGRQSVDGGRLAATTSGPSLGGVSTNASFPAASITTCQQKSVDKLQKILRFLPGKATKSSTSSSSSSSPSSSSTINNNLQGHYRSPPAAVSSSLASPTSSAGSSSTSSPTAATVARPSESSGPVGSGSGSDPGHAPFTM</sequence>
<feature type="region of interest" description="Disordered" evidence="1">
    <location>
        <begin position="134"/>
        <end position="164"/>
    </location>
</feature>
<feature type="compositionally biased region" description="Low complexity" evidence="1">
    <location>
        <begin position="345"/>
        <end position="360"/>
    </location>
</feature>
<feature type="region of interest" description="Disordered" evidence="1">
    <location>
        <begin position="206"/>
        <end position="227"/>
    </location>
</feature>
<organism evidence="2 3">
    <name type="scientific">Anopheles epiroticus</name>
    <dbReference type="NCBI Taxonomy" id="199890"/>
    <lineage>
        <taxon>Eukaryota</taxon>
        <taxon>Metazoa</taxon>
        <taxon>Ecdysozoa</taxon>
        <taxon>Arthropoda</taxon>
        <taxon>Hexapoda</taxon>
        <taxon>Insecta</taxon>
        <taxon>Pterygota</taxon>
        <taxon>Neoptera</taxon>
        <taxon>Endopterygota</taxon>
        <taxon>Diptera</taxon>
        <taxon>Nematocera</taxon>
        <taxon>Culicoidea</taxon>
        <taxon>Culicidae</taxon>
        <taxon>Anophelinae</taxon>
        <taxon>Anopheles</taxon>
    </lineage>
</organism>
<dbReference type="VEuPathDB" id="VectorBase:AEPI006517"/>
<feature type="compositionally biased region" description="Polar residues" evidence="1">
    <location>
        <begin position="134"/>
        <end position="144"/>
    </location>
</feature>
<feature type="compositionally biased region" description="Low complexity" evidence="1">
    <location>
        <begin position="371"/>
        <end position="409"/>
    </location>
</feature>
<evidence type="ECO:0000313" key="2">
    <source>
        <dbReference type="EnsemblMetazoa" id="AEPI006517-PA"/>
    </source>
</evidence>